<reference evidence="2 3" key="1">
    <citation type="submission" date="2019-08" db="EMBL/GenBank/DDBJ databases">
        <authorList>
            <person name="Alioto T."/>
            <person name="Alioto T."/>
            <person name="Gomez Garrido J."/>
        </authorList>
    </citation>
    <scope>NUCLEOTIDE SEQUENCE [LARGE SCALE GENOMIC DNA]</scope>
</reference>
<keyword evidence="1" id="KW-0812">Transmembrane</keyword>
<keyword evidence="1" id="KW-0472">Membrane</keyword>
<evidence type="ECO:0000256" key="1">
    <source>
        <dbReference type="SAM" id="Phobius"/>
    </source>
</evidence>
<gene>
    <name evidence="2" type="ORF">CINCED_3A019527</name>
</gene>
<protein>
    <submittedName>
        <fullName evidence="2">Uncharacterized protein</fullName>
    </submittedName>
</protein>
<organism evidence="2 3">
    <name type="scientific">Cinara cedri</name>
    <dbReference type="NCBI Taxonomy" id="506608"/>
    <lineage>
        <taxon>Eukaryota</taxon>
        <taxon>Metazoa</taxon>
        <taxon>Ecdysozoa</taxon>
        <taxon>Arthropoda</taxon>
        <taxon>Hexapoda</taxon>
        <taxon>Insecta</taxon>
        <taxon>Pterygota</taxon>
        <taxon>Neoptera</taxon>
        <taxon>Paraneoptera</taxon>
        <taxon>Hemiptera</taxon>
        <taxon>Sternorrhyncha</taxon>
        <taxon>Aphidomorpha</taxon>
        <taxon>Aphidoidea</taxon>
        <taxon>Aphididae</taxon>
        <taxon>Lachninae</taxon>
        <taxon>Cinara</taxon>
    </lineage>
</organism>
<proteinExistence type="predicted"/>
<name>A0A5E4MI82_9HEMI</name>
<dbReference type="Proteomes" id="UP000325440">
    <property type="component" value="Unassembled WGS sequence"/>
</dbReference>
<feature type="transmembrane region" description="Helical" evidence="1">
    <location>
        <begin position="7"/>
        <end position="29"/>
    </location>
</feature>
<keyword evidence="3" id="KW-1185">Reference proteome</keyword>
<dbReference type="AlphaFoldDB" id="A0A5E4MI82"/>
<dbReference type="OrthoDB" id="6163132at2759"/>
<dbReference type="EMBL" id="CABPRJ010000952">
    <property type="protein sequence ID" value="VVC31933.1"/>
    <property type="molecule type" value="Genomic_DNA"/>
</dbReference>
<sequence>MSLIIEAVISFVTHLFVGVSFSAILFMMWRDDVAARLIKKNLGFNQKISEFDQNWTDVFKELAVDGVPPAVWVQAMVNRLQAFESISLAPLNKCLEMTSTRLADTRKMMRWAVVRQKHERSLLLLGITPRVSTSTNTDNVVEPLAETTILVDSLSMANSGSNAKSSSNLTARAVSGMSAGVMSDMTSGAVSDLTAGVVSDLTAGAVSDLTAGAVSDLTAGVVSDLTPRAVSDLTAGTVSDLTARAVSNLTAGAVSDMIGGALSHMTMEKPSDSYITTTRSISNRTTMESISAMTLSKSSSNRTTSKSISAAIVDPASRVRADTAGIPSFGISVELVAKAVVDKILWMRNTLPVYWNRVVRISKAFNSALHSEQLRNILEYSLRQAKRLVKLSTDINLVKDLTKVSLQFAPDVVEEPVKTKRFNFY</sequence>
<keyword evidence="1" id="KW-1133">Transmembrane helix</keyword>
<evidence type="ECO:0000313" key="2">
    <source>
        <dbReference type="EMBL" id="VVC31933.1"/>
    </source>
</evidence>
<evidence type="ECO:0000313" key="3">
    <source>
        <dbReference type="Proteomes" id="UP000325440"/>
    </source>
</evidence>
<accession>A0A5E4MI82</accession>